<evidence type="ECO:0000256" key="1">
    <source>
        <dbReference type="SAM" id="MobiDB-lite"/>
    </source>
</evidence>
<accession>A0A392TRU5</accession>
<dbReference type="EMBL" id="LXQA010642926">
    <property type="protein sequence ID" value="MCI63752.1"/>
    <property type="molecule type" value="Genomic_DNA"/>
</dbReference>
<organism evidence="2 3">
    <name type="scientific">Trifolium medium</name>
    <dbReference type="NCBI Taxonomy" id="97028"/>
    <lineage>
        <taxon>Eukaryota</taxon>
        <taxon>Viridiplantae</taxon>
        <taxon>Streptophyta</taxon>
        <taxon>Embryophyta</taxon>
        <taxon>Tracheophyta</taxon>
        <taxon>Spermatophyta</taxon>
        <taxon>Magnoliopsida</taxon>
        <taxon>eudicotyledons</taxon>
        <taxon>Gunneridae</taxon>
        <taxon>Pentapetalae</taxon>
        <taxon>rosids</taxon>
        <taxon>fabids</taxon>
        <taxon>Fabales</taxon>
        <taxon>Fabaceae</taxon>
        <taxon>Papilionoideae</taxon>
        <taxon>50 kb inversion clade</taxon>
        <taxon>NPAAA clade</taxon>
        <taxon>Hologalegina</taxon>
        <taxon>IRL clade</taxon>
        <taxon>Trifolieae</taxon>
        <taxon>Trifolium</taxon>
    </lineage>
</organism>
<evidence type="ECO:0000313" key="2">
    <source>
        <dbReference type="EMBL" id="MCI63752.1"/>
    </source>
</evidence>
<proteinExistence type="predicted"/>
<feature type="region of interest" description="Disordered" evidence="1">
    <location>
        <begin position="1"/>
        <end position="24"/>
    </location>
</feature>
<keyword evidence="3" id="KW-1185">Reference proteome</keyword>
<comment type="caution">
    <text evidence="2">The sequence shown here is derived from an EMBL/GenBank/DDBJ whole genome shotgun (WGS) entry which is preliminary data.</text>
</comment>
<sequence length="75" mass="8987">MKNMRWTRKRSHENKGTPQTKLTDTAHMKKRIRLKYQKRAVRRLLEHCEKQPVTKDDWNGVATAQTVIMKIVKEL</sequence>
<reference evidence="2 3" key="1">
    <citation type="journal article" date="2018" name="Front. Plant Sci.">
        <title>Red Clover (Trifolium pratense) and Zigzag Clover (T. medium) - A Picture of Genomic Similarities and Differences.</title>
        <authorList>
            <person name="Dluhosova J."/>
            <person name="Istvanek J."/>
            <person name="Nedelnik J."/>
            <person name="Repkova J."/>
        </authorList>
    </citation>
    <scope>NUCLEOTIDE SEQUENCE [LARGE SCALE GENOMIC DNA]</scope>
    <source>
        <strain evidence="3">cv. 10/8</strain>
        <tissue evidence="2">Leaf</tissue>
    </source>
</reference>
<feature type="compositionally biased region" description="Basic residues" evidence="1">
    <location>
        <begin position="1"/>
        <end position="12"/>
    </location>
</feature>
<dbReference type="AlphaFoldDB" id="A0A392TRU5"/>
<dbReference type="Proteomes" id="UP000265520">
    <property type="component" value="Unassembled WGS sequence"/>
</dbReference>
<protein>
    <submittedName>
        <fullName evidence="2">Uncharacterized protein</fullName>
    </submittedName>
</protein>
<evidence type="ECO:0000313" key="3">
    <source>
        <dbReference type="Proteomes" id="UP000265520"/>
    </source>
</evidence>
<name>A0A392TRU5_9FABA</name>